<sequence>MDGWLVLPEVLEARWRALPEEKRESLPRWWTTWDVATVWLRVWPEGRVRFLGTLGEVCPEEAVRELEAEVSNAPT</sequence>
<dbReference type="Proteomes" id="UP000009233">
    <property type="component" value="Plasmid pTHTHE1601"/>
</dbReference>
<name>F6DJB5_THETG</name>
<dbReference type="PATRIC" id="fig|762633.3.peg.2129"/>
<protein>
    <submittedName>
        <fullName evidence="1">Uncharacterized protein</fullName>
    </submittedName>
</protein>
<geneLocation type="plasmid" evidence="1 2">
    <name>pTHTHE1601</name>
</geneLocation>
<keyword evidence="1" id="KW-0614">Plasmid</keyword>
<dbReference type="KEGG" id="tts:Ththe16_2136"/>
<organism evidence="1 2">
    <name type="scientific">Thermus thermophilus (strain SG0.5JP17-16)</name>
    <dbReference type="NCBI Taxonomy" id="762633"/>
    <lineage>
        <taxon>Bacteria</taxon>
        <taxon>Thermotogati</taxon>
        <taxon>Deinococcota</taxon>
        <taxon>Deinococci</taxon>
        <taxon>Thermales</taxon>
        <taxon>Thermaceae</taxon>
        <taxon>Thermus</taxon>
    </lineage>
</organism>
<accession>F6DJB5</accession>
<gene>
    <name evidence="1" type="ordered locus">Ththe16_2136</name>
</gene>
<proteinExistence type="predicted"/>
<dbReference type="RefSeq" id="WP_014511130.1">
    <property type="nucleotide sequence ID" value="NC_017273.1"/>
</dbReference>
<reference evidence="1" key="1">
    <citation type="submission" date="2011-05" db="EMBL/GenBank/DDBJ databases">
        <title>Complete sequence of plasmid of Thermus thermophilus SG0.5JP17-16.</title>
        <authorList>
            <consortium name="US DOE Joint Genome Institute"/>
            <person name="Lucas S."/>
            <person name="Han J."/>
            <person name="Lapidus A."/>
            <person name="Cheng J.-F."/>
            <person name="Goodwin L."/>
            <person name="Pitluck S."/>
            <person name="Peters L."/>
            <person name="Mikhailova N."/>
            <person name="Teshima H."/>
            <person name="Han C."/>
            <person name="Tapia R."/>
            <person name="Land M."/>
            <person name="Hauser L."/>
            <person name="Kyrpides N."/>
            <person name="Ivanova N."/>
            <person name="Pagani I."/>
            <person name="Allgaier M."/>
            <person name="Hugenholtz P."/>
            <person name="Singer S."/>
            <person name="Gladden J."/>
            <person name="Woyke T."/>
        </authorList>
    </citation>
    <scope>NUCLEOTIDE SEQUENCE</scope>
    <source>
        <strain evidence="1">SG0.5JP17-16</strain>
        <plasmid evidence="1">pTHTHE1601</plasmid>
    </source>
</reference>
<dbReference type="EMBL" id="CP002778">
    <property type="protein sequence ID" value="AEG34512.1"/>
    <property type="molecule type" value="Genomic_DNA"/>
</dbReference>
<dbReference type="AlphaFoldDB" id="F6DJB5"/>
<evidence type="ECO:0000313" key="1">
    <source>
        <dbReference type="EMBL" id="AEG34512.1"/>
    </source>
</evidence>
<dbReference type="HOGENOM" id="CLU_2669924_0_0_0"/>
<evidence type="ECO:0000313" key="2">
    <source>
        <dbReference type="Proteomes" id="UP000009233"/>
    </source>
</evidence>